<dbReference type="OrthoDB" id="9807890at2"/>
<dbReference type="InterPro" id="IPR027417">
    <property type="entry name" value="P-loop_NTPase"/>
</dbReference>
<dbReference type="SUPFAM" id="SSF52540">
    <property type="entry name" value="P-loop containing nucleoside triphosphate hydrolases"/>
    <property type="match status" value="1"/>
</dbReference>
<protein>
    <submittedName>
        <fullName evidence="1">Uncharacterized protein</fullName>
    </submittedName>
</protein>
<accession>A0A328VH77</accession>
<dbReference type="Proteomes" id="UP000248706">
    <property type="component" value="Unassembled WGS sequence"/>
</dbReference>
<dbReference type="Pfam" id="PF13671">
    <property type="entry name" value="AAA_33"/>
    <property type="match status" value="1"/>
</dbReference>
<comment type="caution">
    <text evidence="1">The sequence shown here is derived from an EMBL/GenBank/DDBJ whole genome shotgun (WGS) entry which is preliminary data.</text>
</comment>
<dbReference type="EMBL" id="MCIF01000002">
    <property type="protein sequence ID" value="RAQ96359.1"/>
    <property type="molecule type" value="Genomic_DNA"/>
</dbReference>
<reference evidence="1 2" key="1">
    <citation type="submission" date="2016-08" db="EMBL/GenBank/DDBJ databases">
        <title>Analysis of Carbohydrate Active Enzymes in Thermogemmatispora T81 Reveals Carbohydrate Degradation Ability.</title>
        <authorList>
            <person name="Tomazini A."/>
            <person name="Lal S."/>
            <person name="Stott M."/>
            <person name="Henrissat B."/>
            <person name="Polikarpov I."/>
            <person name="Sparling R."/>
            <person name="Levin D.B."/>
        </authorList>
    </citation>
    <scope>NUCLEOTIDE SEQUENCE [LARGE SCALE GENOMIC DNA]</scope>
    <source>
        <strain evidence="1 2">T81</strain>
    </source>
</reference>
<name>A0A328VH77_9CHLR</name>
<gene>
    <name evidence="1" type="ORF">A4R35_12505</name>
</gene>
<dbReference type="AlphaFoldDB" id="A0A328VH77"/>
<dbReference type="RefSeq" id="WP_112429877.1">
    <property type="nucleotide sequence ID" value="NZ_MCIF01000002.1"/>
</dbReference>
<keyword evidence="2" id="KW-1185">Reference proteome</keyword>
<sequence>MPVSMKLPRRTLLVLCGPAGSGKSTFAARYFSAIPTMVVSSDYCRAMICDDPTNQQVNRDTFDVFHYIIRKRLFNGRFTVADSTALHAEARRKLWELAFHFGYLKCLVVFNVSLATCLERDRLRERQVGPQVIEYHIRLLQKALQEIPAEQWDRVYLLNEHDMEATIEIDP</sequence>
<evidence type="ECO:0000313" key="2">
    <source>
        <dbReference type="Proteomes" id="UP000248706"/>
    </source>
</evidence>
<dbReference type="PANTHER" id="PTHR12435">
    <property type="match status" value="1"/>
</dbReference>
<organism evidence="1 2">
    <name type="scientific">Thermogemmatispora tikiterensis</name>
    <dbReference type="NCBI Taxonomy" id="1825093"/>
    <lineage>
        <taxon>Bacteria</taxon>
        <taxon>Bacillati</taxon>
        <taxon>Chloroflexota</taxon>
        <taxon>Ktedonobacteria</taxon>
        <taxon>Thermogemmatisporales</taxon>
        <taxon>Thermogemmatisporaceae</taxon>
        <taxon>Thermogemmatispora</taxon>
    </lineage>
</organism>
<proteinExistence type="predicted"/>
<dbReference type="Gene3D" id="3.40.50.300">
    <property type="entry name" value="P-loop containing nucleotide triphosphate hydrolases"/>
    <property type="match status" value="1"/>
</dbReference>
<evidence type="ECO:0000313" key="1">
    <source>
        <dbReference type="EMBL" id="RAQ96359.1"/>
    </source>
</evidence>